<protein>
    <submittedName>
        <fullName evidence="2">Uncharacterized protein</fullName>
    </submittedName>
</protein>
<dbReference type="EMBL" id="CP133612">
    <property type="protein sequence ID" value="WMV12835.1"/>
    <property type="molecule type" value="Genomic_DNA"/>
</dbReference>
<dbReference type="Proteomes" id="UP001234989">
    <property type="component" value="Chromosome 1"/>
</dbReference>
<evidence type="ECO:0000256" key="1">
    <source>
        <dbReference type="SAM" id="Phobius"/>
    </source>
</evidence>
<reference evidence="2" key="1">
    <citation type="submission" date="2023-08" db="EMBL/GenBank/DDBJ databases">
        <title>A de novo genome assembly of Solanum verrucosum Schlechtendal, a Mexican diploid species geographically isolated from the other diploid A-genome species in potato relatives.</title>
        <authorList>
            <person name="Hosaka K."/>
        </authorList>
    </citation>
    <scope>NUCLEOTIDE SEQUENCE</scope>
    <source>
        <tissue evidence="2">Young leaves</tissue>
    </source>
</reference>
<keyword evidence="1" id="KW-0472">Membrane</keyword>
<evidence type="ECO:0000313" key="3">
    <source>
        <dbReference type="Proteomes" id="UP001234989"/>
    </source>
</evidence>
<organism evidence="2 3">
    <name type="scientific">Solanum verrucosum</name>
    <dbReference type="NCBI Taxonomy" id="315347"/>
    <lineage>
        <taxon>Eukaryota</taxon>
        <taxon>Viridiplantae</taxon>
        <taxon>Streptophyta</taxon>
        <taxon>Embryophyta</taxon>
        <taxon>Tracheophyta</taxon>
        <taxon>Spermatophyta</taxon>
        <taxon>Magnoliopsida</taxon>
        <taxon>eudicotyledons</taxon>
        <taxon>Gunneridae</taxon>
        <taxon>Pentapetalae</taxon>
        <taxon>asterids</taxon>
        <taxon>lamiids</taxon>
        <taxon>Solanales</taxon>
        <taxon>Solanaceae</taxon>
        <taxon>Solanoideae</taxon>
        <taxon>Solaneae</taxon>
        <taxon>Solanum</taxon>
    </lineage>
</organism>
<sequence length="81" mass="9242">MSDTDLFNKHETGLLQLNSHMLGGESQVKYWFICLAAIIYKGCEVIAKAILFICGGAFIGREDNFRKTTRFFNWIRSTCSN</sequence>
<accession>A0AAF0TGZ5</accession>
<keyword evidence="3" id="KW-1185">Reference proteome</keyword>
<keyword evidence="1" id="KW-1133">Transmembrane helix</keyword>
<name>A0AAF0TGZ5_SOLVR</name>
<gene>
    <name evidence="2" type="ORF">MTR67_006220</name>
</gene>
<dbReference type="AlphaFoldDB" id="A0AAF0TGZ5"/>
<evidence type="ECO:0000313" key="2">
    <source>
        <dbReference type="EMBL" id="WMV12835.1"/>
    </source>
</evidence>
<feature type="transmembrane region" description="Helical" evidence="1">
    <location>
        <begin position="30"/>
        <end position="60"/>
    </location>
</feature>
<proteinExistence type="predicted"/>
<keyword evidence="1" id="KW-0812">Transmembrane</keyword>